<keyword evidence="1" id="KW-0967">Endosome</keyword>
<dbReference type="OrthoDB" id="10261837at2759"/>
<dbReference type="GeneTree" id="ENSGT00940000164923"/>
<dbReference type="GO" id="GO:0030136">
    <property type="term" value="C:clathrin-coated vesicle"/>
    <property type="evidence" value="ECO:0007669"/>
    <property type="project" value="UniProtKB-SubCell"/>
</dbReference>
<sequence length="263" mass="29145">MKIHGKLLSHYLSCCSPVDKEGYLYKKSERTGSYQKRWFVLKGNLLFYQECRSDGSPLGVIVLEGCSIELCESDELFAFSVGFGGHGCGTYRLAAKDQPSQESWIKALLSASHGFLSMLVSDLERRYHEVVSETCGSAFCQQAVDGKGFTPFLASQNYRPSAPTGGQSCHMSQLLQVPPTSRRNTSKISPKLWTKRTIDDRAVNEPAAAEVRDEASGGPPSLEDFCMLHELYGKEVKDLIALRQIMERKDEKDVKDEQATGSG</sequence>
<accession>A0A8C9VFP3</accession>
<dbReference type="CDD" id="cd13288">
    <property type="entry name" value="PH_Ses"/>
    <property type="match status" value="1"/>
</dbReference>
<reference evidence="3" key="2">
    <citation type="submission" date="2025-08" db="UniProtKB">
        <authorList>
            <consortium name="Ensembl"/>
        </authorList>
    </citation>
    <scope>IDENTIFICATION</scope>
</reference>
<dbReference type="SUPFAM" id="SSF50729">
    <property type="entry name" value="PH domain-like"/>
    <property type="match status" value="1"/>
</dbReference>
<reference evidence="3" key="3">
    <citation type="submission" date="2025-09" db="UniProtKB">
        <authorList>
            <consortium name="Ensembl"/>
        </authorList>
    </citation>
    <scope>IDENTIFICATION</scope>
</reference>
<feature type="domain" description="PH" evidence="2">
    <location>
        <begin position="17"/>
        <end position="113"/>
    </location>
</feature>
<reference evidence="3 4" key="1">
    <citation type="submission" date="2019-04" db="EMBL/GenBank/DDBJ databases">
        <authorList>
            <consortium name="Wellcome Sanger Institute Data Sharing"/>
        </authorList>
    </citation>
    <scope>NUCLEOTIDE SEQUENCE [LARGE SCALE GENOMIC DNA]</scope>
</reference>
<dbReference type="Ensembl" id="ENSSFOT00015076004.1">
    <property type="protein sequence ID" value="ENSSFOP00015051461.1"/>
    <property type="gene ID" value="ENSSFOG00015024956.1"/>
</dbReference>
<dbReference type="PROSITE" id="PS50003">
    <property type="entry name" value="PH_DOMAIN"/>
    <property type="match status" value="1"/>
</dbReference>
<dbReference type="Pfam" id="PF00169">
    <property type="entry name" value="PH"/>
    <property type="match status" value="1"/>
</dbReference>
<dbReference type="GO" id="GO:0007032">
    <property type="term" value="P:endosome organization"/>
    <property type="evidence" value="ECO:0007669"/>
    <property type="project" value="UniProtKB-UniRule"/>
</dbReference>
<evidence type="ECO:0000256" key="1">
    <source>
        <dbReference type="RuleBase" id="RU369082"/>
    </source>
</evidence>
<comment type="function">
    <text evidence="1">Plays a role in endocytic trafficking. Required for receptor recycling from endosomes, both to the trans-Golgi network and the plasma membrane.</text>
</comment>
<dbReference type="InterPro" id="IPR011993">
    <property type="entry name" value="PH-like_dom_sf"/>
</dbReference>
<dbReference type="InterPro" id="IPR045188">
    <property type="entry name" value="Boi1/Boi2-like"/>
</dbReference>
<dbReference type="SMART" id="SM00233">
    <property type="entry name" value="PH"/>
    <property type="match status" value="1"/>
</dbReference>
<organism evidence="3 4">
    <name type="scientific">Scleropages formosus</name>
    <name type="common">Asian bonytongue</name>
    <name type="synonym">Osteoglossum formosum</name>
    <dbReference type="NCBI Taxonomy" id="113540"/>
    <lineage>
        <taxon>Eukaryota</taxon>
        <taxon>Metazoa</taxon>
        <taxon>Chordata</taxon>
        <taxon>Craniata</taxon>
        <taxon>Vertebrata</taxon>
        <taxon>Euteleostomi</taxon>
        <taxon>Actinopterygii</taxon>
        <taxon>Neopterygii</taxon>
        <taxon>Teleostei</taxon>
        <taxon>Osteoglossocephala</taxon>
        <taxon>Osteoglossomorpha</taxon>
        <taxon>Osteoglossiformes</taxon>
        <taxon>Osteoglossidae</taxon>
        <taxon>Scleropages</taxon>
    </lineage>
</organism>
<dbReference type="RefSeq" id="XP_018588207.1">
    <property type="nucleotide sequence ID" value="XM_018732691.2"/>
</dbReference>
<protein>
    <recommendedName>
        <fullName evidence="1">Sesquipedalian</fullName>
        <shortName evidence="1">Ses</shortName>
    </recommendedName>
    <alternativeName>
        <fullName evidence="1">PH domain-containing endocytic trafficking adaptor</fullName>
    </alternativeName>
</protein>
<dbReference type="CTD" id="150368"/>
<comment type="subcellular location">
    <subcellularLocation>
        <location evidence="1">Early endosome</location>
    </subcellularLocation>
    <subcellularLocation>
        <location evidence="1">Recycling endosome</location>
    </subcellularLocation>
    <subcellularLocation>
        <location evidence="1">Golgi apparatus</location>
        <location evidence="1">trans-Golgi network</location>
    </subcellularLocation>
    <subcellularLocation>
        <location evidence="1">Cytoplasmic vesicle</location>
        <location evidence="1">Clathrin-coated vesicle</location>
    </subcellularLocation>
</comment>
<keyword evidence="1" id="KW-0333">Golgi apparatus</keyword>
<evidence type="ECO:0000259" key="2">
    <source>
        <dbReference type="PROSITE" id="PS50003"/>
    </source>
</evidence>
<comment type="similarity">
    <text evidence="1">Belongs to the sesquipedalian family.</text>
</comment>
<dbReference type="RefSeq" id="XP_018588208.1">
    <property type="nucleotide sequence ID" value="XM_018732692.2"/>
</dbReference>
<dbReference type="GO" id="GO:0055037">
    <property type="term" value="C:recycling endosome"/>
    <property type="evidence" value="ECO:0007669"/>
    <property type="project" value="UniProtKB-SubCell"/>
</dbReference>
<keyword evidence="1" id="KW-0597">Phosphoprotein</keyword>
<dbReference type="GO" id="GO:0005829">
    <property type="term" value="C:cytosol"/>
    <property type="evidence" value="ECO:0007669"/>
    <property type="project" value="GOC"/>
</dbReference>
<gene>
    <name evidence="3" type="primary">pheta2</name>
</gene>
<keyword evidence="1" id="KW-0968">Cytoplasmic vesicle</keyword>
<dbReference type="Gene3D" id="2.30.29.30">
    <property type="entry name" value="Pleckstrin-homology domain (PH domain)/Phosphotyrosine-binding domain (PTB)"/>
    <property type="match status" value="1"/>
</dbReference>
<keyword evidence="4" id="KW-1185">Reference proteome</keyword>
<dbReference type="GeneID" id="108922502"/>
<proteinExistence type="inferred from homology"/>
<dbReference type="GO" id="GO:0001881">
    <property type="term" value="P:receptor recycling"/>
    <property type="evidence" value="ECO:0007669"/>
    <property type="project" value="UniProtKB-UniRule"/>
</dbReference>
<dbReference type="GO" id="GO:0005802">
    <property type="term" value="C:trans-Golgi network"/>
    <property type="evidence" value="ECO:0007669"/>
    <property type="project" value="UniProtKB-UniRule"/>
</dbReference>
<dbReference type="AlphaFoldDB" id="A0A8C9VFP3"/>
<dbReference type="PANTHER" id="PTHR22902:SF17">
    <property type="entry name" value="SESQUIPEDALIAN-1"/>
    <property type="match status" value="1"/>
</dbReference>
<evidence type="ECO:0000313" key="3">
    <source>
        <dbReference type="Ensembl" id="ENSSFOP00015051461.1"/>
    </source>
</evidence>
<dbReference type="InterPro" id="IPR001849">
    <property type="entry name" value="PH_domain"/>
</dbReference>
<dbReference type="PANTHER" id="PTHR22902">
    <property type="entry name" value="SESQUIPEDALIAN"/>
    <property type="match status" value="1"/>
</dbReference>
<dbReference type="GO" id="GO:0005769">
    <property type="term" value="C:early endosome"/>
    <property type="evidence" value="ECO:0007669"/>
    <property type="project" value="UniProtKB-SubCell"/>
</dbReference>
<name>A0A8C9VFP3_SCLFO</name>
<dbReference type="KEGG" id="sfm:108922502"/>
<dbReference type="Proteomes" id="UP000694397">
    <property type="component" value="Chromosome 3"/>
</dbReference>
<evidence type="ECO:0000313" key="4">
    <source>
        <dbReference type="Proteomes" id="UP000694397"/>
    </source>
</evidence>
<dbReference type="GO" id="GO:0042147">
    <property type="term" value="P:retrograde transport, endosome to Golgi"/>
    <property type="evidence" value="ECO:0007669"/>
    <property type="project" value="UniProtKB-UniRule"/>
</dbReference>